<feature type="transmembrane region" description="Helical" evidence="2">
    <location>
        <begin position="27"/>
        <end position="49"/>
    </location>
</feature>
<gene>
    <name evidence="4" type="ORF">KDM90_03650</name>
</gene>
<feature type="transmembrane region" description="Helical" evidence="2">
    <location>
        <begin position="390"/>
        <end position="409"/>
    </location>
</feature>
<keyword evidence="2" id="KW-0812">Transmembrane</keyword>
<dbReference type="PANTHER" id="PTHR30590">
    <property type="entry name" value="INNER MEMBRANE PROTEIN"/>
    <property type="match status" value="1"/>
</dbReference>
<accession>A0A941IBI1</accession>
<keyword evidence="2" id="KW-1133">Transmembrane helix</keyword>
<organism evidence="4 5">
    <name type="scientific">Undibacterium fentianense</name>
    <dbReference type="NCBI Taxonomy" id="2828728"/>
    <lineage>
        <taxon>Bacteria</taxon>
        <taxon>Pseudomonadati</taxon>
        <taxon>Pseudomonadota</taxon>
        <taxon>Betaproteobacteria</taxon>
        <taxon>Burkholderiales</taxon>
        <taxon>Oxalobacteraceae</taxon>
        <taxon>Undibacterium</taxon>
    </lineage>
</organism>
<dbReference type="InterPro" id="IPR007349">
    <property type="entry name" value="DUF418"/>
</dbReference>
<feature type="transmembrane region" description="Helical" evidence="2">
    <location>
        <begin position="136"/>
        <end position="152"/>
    </location>
</feature>
<reference evidence="4" key="1">
    <citation type="submission" date="2021-04" db="EMBL/GenBank/DDBJ databases">
        <title>novel species isolated from subtropical streams in China.</title>
        <authorList>
            <person name="Lu H."/>
        </authorList>
    </citation>
    <scope>NUCLEOTIDE SEQUENCE</scope>
    <source>
        <strain evidence="4">FT137W</strain>
    </source>
</reference>
<proteinExistence type="predicted"/>
<evidence type="ECO:0000256" key="1">
    <source>
        <dbReference type="SAM" id="MobiDB-lite"/>
    </source>
</evidence>
<evidence type="ECO:0000313" key="4">
    <source>
        <dbReference type="EMBL" id="MBR7799084.1"/>
    </source>
</evidence>
<feature type="transmembrane region" description="Helical" evidence="2">
    <location>
        <begin position="180"/>
        <end position="195"/>
    </location>
</feature>
<dbReference type="RefSeq" id="WP_212674190.1">
    <property type="nucleotide sequence ID" value="NZ_JAGSPJ010000001.1"/>
</dbReference>
<dbReference type="Pfam" id="PF04235">
    <property type="entry name" value="DUF418"/>
    <property type="match status" value="1"/>
</dbReference>
<sequence>MMSAITETHANEDESRSLRPVQAGERIAVLDVIRGFALIGIFLMNIEFFNRPVGELGDGMPVGLSGGNWMASYLIAYFVAGKFWTIFSLLFGMGFALMLGRSEQKTQEFIPTYLRRLFALAAFGILHHIFIWPGDILYSYAVAACGLLLILFGKPRWIFGAAIVVGFLSAIPAMHSVGTFAIAFAIYGCIAWLLRSERTLIIFHRPIAIMSVAFVILAVLLFILGLLAFVVPFLMKYRAALLFSLICVGGAYVFQRLHQPIENRPWKLGSLIYLSLFLSMLMGGIAQYFAVSDPAQSVNQKVDPLTASHPPAASELKGTALNNTRSSSNSQTLTQSDATKQGDVKQTQEQKEAERLKKKKDTNLREVEILTKGSYKDALLFRANEFAGKWADVAIFSVLINCMFLIGFWFVRSGVMANTHAHRDMFKKIVLLGMPIGLGMGIAGSLLSTAPLEGQAQDPYLISMALLYLGNLPACMAYVSLLILMFNSRGYLSKVRVLAPYGRMALTNYLSQSIICSLLFYSYGLGYYGMQRADQVAVVFVVVLFQIALSHWWLAKFRFGPVEWLWRAITYWEIPKFKV</sequence>
<keyword evidence="2" id="KW-0472">Membrane</keyword>
<feature type="transmembrane region" description="Helical" evidence="2">
    <location>
        <begin position="207"/>
        <end position="231"/>
    </location>
</feature>
<dbReference type="EMBL" id="JAGSPJ010000001">
    <property type="protein sequence ID" value="MBR7799084.1"/>
    <property type="molecule type" value="Genomic_DNA"/>
</dbReference>
<dbReference type="InterPro" id="IPR052529">
    <property type="entry name" value="Bact_Transport_Assoc"/>
</dbReference>
<feature type="transmembrane region" description="Helical" evidence="2">
    <location>
        <begin position="506"/>
        <end position="524"/>
    </location>
</feature>
<evidence type="ECO:0000259" key="3">
    <source>
        <dbReference type="Pfam" id="PF04235"/>
    </source>
</evidence>
<keyword evidence="5" id="KW-1185">Reference proteome</keyword>
<evidence type="ECO:0000256" key="2">
    <source>
        <dbReference type="SAM" id="Phobius"/>
    </source>
</evidence>
<protein>
    <submittedName>
        <fullName evidence="4">DUF418 domain-containing protein</fullName>
    </submittedName>
</protein>
<name>A0A941IBI1_9BURK</name>
<feature type="transmembrane region" description="Helical" evidence="2">
    <location>
        <begin position="536"/>
        <end position="555"/>
    </location>
</feature>
<feature type="transmembrane region" description="Helical" evidence="2">
    <location>
        <begin position="429"/>
        <end position="448"/>
    </location>
</feature>
<feature type="transmembrane region" description="Helical" evidence="2">
    <location>
        <begin position="69"/>
        <end position="92"/>
    </location>
</feature>
<feature type="domain" description="DUF418" evidence="3">
    <location>
        <begin position="411"/>
        <end position="572"/>
    </location>
</feature>
<feature type="transmembrane region" description="Helical" evidence="2">
    <location>
        <begin position="113"/>
        <end position="130"/>
    </location>
</feature>
<feature type="transmembrane region" description="Helical" evidence="2">
    <location>
        <begin position="266"/>
        <end position="290"/>
    </location>
</feature>
<feature type="compositionally biased region" description="Polar residues" evidence="1">
    <location>
        <begin position="320"/>
        <end position="339"/>
    </location>
</feature>
<feature type="compositionally biased region" description="Basic and acidic residues" evidence="1">
    <location>
        <begin position="340"/>
        <end position="358"/>
    </location>
</feature>
<feature type="transmembrane region" description="Helical" evidence="2">
    <location>
        <begin position="460"/>
        <end position="486"/>
    </location>
</feature>
<dbReference type="Proteomes" id="UP000678545">
    <property type="component" value="Unassembled WGS sequence"/>
</dbReference>
<evidence type="ECO:0000313" key="5">
    <source>
        <dbReference type="Proteomes" id="UP000678545"/>
    </source>
</evidence>
<dbReference type="PANTHER" id="PTHR30590:SF2">
    <property type="entry name" value="INNER MEMBRANE PROTEIN"/>
    <property type="match status" value="1"/>
</dbReference>
<feature type="region of interest" description="Disordered" evidence="1">
    <location>
        <begin position="315"/>
        <end position="358"/>
    </location>
</feature>
<dbReference type="AlphaFoldDB" id="A0A941IBI1"/>
<feature type="transmembrane region" description="Helical" evidence="2">
    <location>
        <begin position="157"/>
        <end position="174"/>
    </location>
</feature>
<feature type="transmembrane region" description="Helical" evidence="2">
    <location>
        <begin position="237"/>
        <end position="254"/>
    </location>
</feature>
<comment type="caution">
    <text evidence="4">The sequence shown here is derived from an EMBL/GenBank/DDBJ whole genome shotgun (WGS) entry which is preliminary data.</text>
</comment>